<dbReference type="InterPro" id="IPR036648">
    <property type="entry name" value="CN_Hdrase_a/SCN_Hdrase_g_sf"/>
</dbReference>
<organism evidence="1 2">
    <name type="scientific">Stenotrophomonas maltophilia</name>
    <name type="common">Pseudomonas maltophilia</name>
    <name type="synonym">Xanthomonas maltophilia</name>
    <dbReference type="NCBI Taxonomy" id="40324"/>
    <lineage>
        <taxon>Bacteria</taxon>
        <taxon>Pseudomonadati</taxon>
        <taxon>Pseudomonadota</taxon>
        <taxon>Gammaproteobacteria</taxon>
        <taxon>Lysobacterales</taxon>
        <taxon>Lysobacteraceae</taxon>
        <taxon>Stenotrophomonas</taxon>
        <taxon>Stenotrophomonas maltophilia group</taxon>
    </lineage>
</organism>
<dbReference type="SUPFAM" id="SSF56209">
    <property type="entry name" value="Nitrile hydratase alpha chain"/>
    <property type="match status" value="1"/>
</dbReference>
<evidence type="ECO:0000313" key="2">
    <source>
        <dbReference type="Proteomes" id="UP000198157"/>
    </source>
</evidence>
<name>A0A246HKA9_STEMA</name>
<comment type="caution">
    <text evidence="1">The sequence shown here is derived from an EMBL/GenBank/DDBJ whole genome shotgun (WGS) entry which is preliminary data.</text>
</comment>
<dbReference type="InterPro" id="IPR030976">
    <property type="entry name" value="Mod_pep_NH_fam"/>
</dbReference>
<protein>
    <submittedName>
        <fullName evidence="1">Putative modified peptide</fullName>
    </submittedName>
</protein>
<dbReference type="GO" id="GO:0003824">
    <property type="term" value="F:catalytic activity"/>
    <property type="evidence" value="ECO:0007669"/>
    <property type="project" value="InterPro"/>
</dbReference>
<reference evidence="1 2" key="1">
    <citation type="submission" date="2017-06" db="EMBL/GenBank/DDBJ databases">
        <authorList>
            <person name="Kim H.J."/>
            <person name="Triplett B.A."/>
        </authorList>
    </citation>
    <scope>NUCLEOTIDE SEQUENCE [LARGE SCALE GENOMIC DNA]</scope>
    <source>
        <strain evidence="1 2">13146</strain>
    </source>
</reference>
<dbReference type="AlphaFoldDB" id="A0A246HKA9"/>
<dbReference type="NCBIfam" id="TIGR04509">
    <property type="entry name" value="mod_pep_NH_fam"/>
    <property type="match status" value="1"/>
</dbReference>
<dbReference type="OrthoDB" id="6053723at2"/>
<dbReference type="GO" id="GO:0046914">
    <property type="term" value="F:transition metal ion binding"/>
    <property type="evidence" value="ECO:0007669"/>
    <property type="project" value="InterPro"/>
</dbReference>
<dbReference type="RefSeq" id="WP_088434790.1">
    <property type="nucleotide sequence ID" value="NZ_JBLZPU010000017.1"/>
</dbReference>
<evidence type="ECO:0000313" key="1">
    <source>
        <dbReference type="EMBL" id="OWQ50678.1"/>
    </source>
</evidence>
<accession>A0A246HKA9</accession>
<proteinExistence type="predicted"/>
<gene>
    <name evidence="1" type="ORF">CEE60_16260</name>
</gene>
<dbReference type="Proteomes" id="UP000198157">
    <property type="component" value="Unassembled WGS sequence"/>
</dbReference>
<dbReference type="EMBL" id="NIVS01000048">
    <property type="protein sequence ID" value="OWQ50678.1"/>
    <property type="molecule type" value="Genomic_DNA"/>
</dbReference>
<sequence>MSLPSIEPTIALELISRLGSDDAFRTLFSTDPAAALIEVGLSLDDATALEVCCKVNELASKADILQAKQDLQMMLTAKVNQIVPALDANPDGGHTLKGP</sequence>